<proteinExistence type="predicted"/>
<dbReference type="InterPro" id="IPR027601">
    <property type="entry name" value="Clo7Bot_mod_Cys"/>
</dbReference>
<name>A0ABU0N482_9FIRM</name>
<dbReference type="RefSeq" id="WP_307509809.1">
    <property type="nucleotide sequence ID" value="NZ_BAAACE010000001.1"/>
</dbReference>
<evidence type="ECO:0000313" key="2">
    <source>
        <dbReference type="Proteomes" id="UP001232584"/>
    </source>
</evidence>
<keyword evidence="2" id="KW-1185">Reference proteome</keyword>
<sequence length="43" mass="4965">MKFVKKPAQKFVEGYCYAHPDPLSLCYHCSGYCNRNSGCLEYL</sequence>
<dbReference type="EMBL" id="JAUSWG010000016">
    <property type="protein sequence ID" value="MDQ0557973.1"/>
    <property type="molecule type" value="Genomic_DNA"/>
</dbReference>
<gene>
    <name evidence="1" type="ORF">QOZ92_003108</name>
</gene>
<organism evidence="1 2">
    <name type="scientific">Paraclostridium ghonii</name>
    <dbReference type="NCBI Taxonomy" id="29358"/>
    <lineage>
        <taxon>Bacteria</taxon>
        <taxon>Bacillati</taxon>
        <taxon>Bacillota</taxon>
        <taxon>Clostridia</taxon>
        <taxon>Peptostreptococcales</taxon>
        <taxon>Peptostreptococcaceae</taxon>
        <taxon>Paraclostridium</taxon>
    </lineage>
</organism>
<evidence type="ECO:0000313" key="1">
    <source>
        <dbReference type="EMBL" id="MDQ0557973.1"/>
    </source>
</evidence>
<reference evidence="1 2" key="1">
    <citation type="submission" date="2023-07" db="EMBL/GenBank/DDBJ databases">
        <title>Genomic Encyclopedia of Type Strains, Phase IV (KMG-IV): sequencing the most valuable type-strain genomes for metagenomic binning, comparative biology and taxonomic classification.</title>
        <authorList>
            <person name="Goeker M."/>
        </authorList>
    </citation>
    <scope>NUCLEOTIDE SEQUENCE [LARGE SCALE GENOMIC DNA]</scope>
    <source>
        <strain evidence="1 2">DSM 15049</strain>
    </source>
</reference>
<comment type="caution">
    <text evidence="1">The sequence shown here is derived from an EMBL/GenBank/DDBJ whole genome shotgun (WGS) entry which is preliminary data.</text>
</comment>
<dbReference type="Proteomes" id="UP001232584">
    <property type="component" value="Unassembled WGS sequence"/>
</dbReference>
<protein>
    <submittedName>
        <fullName evidence="1">Cys-rich peptide (Clo7bot family)</fullName>
    </submittedName>
</protein>
<accession>A0ABU0N482</accession>
<dbReference type="NCBIfam" id="TIGR04333">
    <property type="entry name" value="Clo7Bot_mod_Cys"/>
    <property type="match status" value="1"/>
</dbReference>